<evidence type="ECO:0000313" key="2">
    <source>
        <dbReference type="EMBL" id="MFD1546021.1"/>
    </source>
</evidence>
<evidence type="ECO:0000313" key="3">
    <source>
        <dbReference type="Proteomes" id="UP001597097"/>
    </source>
</evidence>
<dbReference type="EMBL" id="JBHUCM010000053">
    <property type="protein sequence ID" value="MFD1546021.1"/>
    <property type="molecule type" value="Genomic_DNA"/>
</dbReference>
<protein>
    <recommendedName>
        <fullName evidence="4">Type II toxin-antitoxin system HicA family toxin</fullName>
    </recommendedName>
</protein>
<keyword evidence="3" id="KW-1185">Reference proteome</keyword>
<sequence>MCVAGYVRGAGQGGSHYEIVPGGRLRHPSQDDIPAQILIDMLTLGLPVGKPGDAQDAADVERLHDSRDGTGRNALPDPTSLSTGSE</sequence>
<feature type="region of interest" description="Disordered" evidence="1">
    <location>
        <begin position="63"/>
        <end position="86"/>
    </location>
</feature>
<evidence type="ECO:0000256" key="1">
    <source>
        <dbReference type="SAM" id="MobiDB-lite"/>
    </source>
</evidence>
<reference evidence="3" key="1">
    <citation type="journal article" date="2019" name="Int. J. Syst. Evol. Microbiol.">
        <title>The Global Catalogue of Microorganisms (GCM) 10K type strain sequencing project: providing services to taxonomists for standard genome sequencing and annotation.</title>
        <authorList>
            <consortium name="The Broad Institute Genomics Platform"/>
            <consortium name="The Broad Institute Genome Sequencing Center for Infectious Disease"/>
            <person name="Wu L."/>
            <person name="Ma J."/>
        </authorList>
    </citation>
    <scope>NUCLEOTIDE SEQUENCE [LARGE SCALE GENOMIC DNA]</scope>
    <source>
        <strain evidence="3">CGMCC 1.15399</strain>
    </source>
</reference>
<evidence type="ECO:0008006" key="4">
    <source>
        <dbReference type="Google" id="ProtNLM"/>
    </source>
</evidence>
<dbReference type="RefSeq" id="WP_219537659.1">
    <property type="nucleotide sequence ID" value="NZ_JAHKRM010000039.1"/>
</dbReference>
<accession>A0ABW4GT77</accession>
<dbReference type="Proteomes" id="UP001597097">
    <property type="component" value="Unassembled WGS sequence"/>
</dbReference>
<gene>
    <name evidence="2" type="ORF">ACFSJ0_53905</name>
</gene>
<proteinExistence type="predicted"/>
<name>A0ABW4GT77_9ACTN</name>
<organism evidence="2 3">
    <name type="scientific">Nonomuraea guangzhouensis</name>
    <dbReference type="NCBI Taxonomy" id="1291555"/>
    <lineage>
        <taxon>Bacteria</taxon>
        <taxon>Bacillati</taxon>
        <taxon>Actinomycetota</taxon>
        <taxon>Actinomycetes</taxon>
        <taxon>Streptosporangiales</taxon>
        <taxon>Streptosporangiaceae</taxon>
        <taxon>Nonomuraea</taxon>
    </lineage>
</organism>
<comment type="caution">
    <text evidence="2">The sequence shown here is derived from an EMBL/GenBank/DDBJ whole genome shotgun (WGS) entry which is preliminary data.</text>
</comment>